<reference evidence="3" key="1">
    <citation type="submission" date="2017-01" db="EMBL/GenBank/DDBJ databases">
        <title>Comparative genomics of anhydrobiosis in the tardigrade Hypsibius dujardini.</title>
        <authorList>
            <person name="Yoshida Y."/>
            <person name="Koutsovoulos G."/>
            <person name="Laetsch D."/>
            <person name="Stevens L."/>
            <person name="Kumar S."/>
            <person name="Horikawa D."/>
            <person name="Ishino K."/>
            <person name="Komine S."/>
            <person name="Tomita M."/>
            <person name="Blaxter M."/>
            <person name="Arakawa K."/>
        </authorList>
    </citation>
    <scope>NUCLEOTIDE SEQUENCE [LARGE SCALE GENOMIC DNA]</scope>
    <source>
        <strain evidence="3">Z151</strain>
    </source>
</reference>
<organism evidence="2 3">
    <name type="scientific">Hypsibius exemplaris</name>
    <name type="common">Freshwater tardigrade</name>
    <dbReference type="NCBI Taxonomy" id="2072580"/>
    <lineage>
        <taxon>Eukaryota</taxon>
        <taxon>Metazoa</taxon>
        <taxon>Ecdysozoa</taxon>
        <taxon>Tardigrada</taxon>
        <taxon>Eutardigrada</taxon>
        <taxon>Parachela</taxon>
        <taxon>Hypsibioidea</taxon>
        <taxon>Hypsibiidae</taxon>
        <taxon>Hypsibius</taxon>
    </lineage>
</organism>
<gene>
    <name evidence="2" type="ORF">BV898_04821</name>
</gene>
<keyword evidence="3" id="KW-1185">Reference proteome</keyword>
<dbReference type="OrthoDB" id="9993283at2759"/>
<comment type="caution">
    <text evidence="2">The sequence shown here is derived from an EMBL/GenBank/DDBJ whole genome shotgun (WGS) entry which is preliminary data.</text>
</comment>
<protein>
    <submittedName>
        <fullName evidence="2">Uncharacterized protein</fullName>
    </submittedName>
</protein>
<accession>A0A1W0X1Q2</accession>
<dbReference type="EMBL" id="MTYJ01000024">
    <property type="protein sequence ID" value="OQV21341.1"/>
    <property type="molecule type" value="Genomic_DNA"/>
</dbReference>
<evidence type="ECO:0000313" key="3">
    <source>
        <dbReference type="Proteomes" id="UP000192578"/>
    </source>
</evidence>
<name>A0A1W0X1Q2_HYPEX</name>
<evidence type="ECO:0000256" key="1">
    <source>
        <dbReference type="SAM" id="Phobius"/>
    </source>
</evidence>
<dbReference type="AlphaFoldDB" id="A0A1W0X1Q2"/>
<proteinExistence type="predicted"/>
<keyword evidence="1" id="KW-0472">Membrane</keyword>
<feature type="transmembrane region" description="Helical" evidence="1">
    <location>
        <begin position="37"/>
        <end position="62"/>
    </location>
</feature>
<sequence length="245" mass="27083">MTFLHEFVRYVMKLWHGFAEAVHLEEKKGTQGFWHRINMALVAIPIGGILLVLGLVVLFAAIMMTVPIAKMFGFDLAARFASIQARCWTSFVLPRGSPVYNTMHSNRQKWTSVTPAEGVWKDVVKSVNALAKKEGGEAVEVLDVNHKNMSVKLHVFSPKMKYMDIVEIKVQADPEEMGGTAVDVYSTSAGKAPLSLPPPFGLLMSMALFWLPYSDNGSNKNRLDSIRSSLRDVSLAPSAIKGKSD</sequence>
<keyword evidence="1" id="KW-0812">Transmembrane</keyword>
<keyword evidence="1" id="KW-1133">Transmembrane helix</keyword>
<evidence type="ECO:0000313" key="2">
    <source>
        <dbReference type="EMBL" id="OQV21341.1"/>
    </source>
</evidence>
<dbReference type="Proteomes" id="UP000192578">
    <property type="component" value="Unassembled WGS sequence"/>
</dbReference>